<organism evidence="8 10">
    <name type="scientific">Curtobacterium luteum</name>
    <dbReference type="NCBI Taxonomy" id="33881"/>
    <lineage>
        <taxon>Bacteria</taxon>
        <taxon>Bacillati</taxon>
        <taxon>Actinomycetota</taxon>
        <taxon>Actinomycetes</taxon>
        <taxon>Micrococcales</taxon>
        <taxon>Microbacteriaceae</taxon>
        <taxon>Curtobacterium</taxon>
    </lineage>
</organism>
<dbReference type="Pfam" id="PF05592">
    <property type="entry name" value="Bac_rhamnosid"/>
    <property type="match status" value="1"/>
</dbReference>
<dbReference type="InterPro" id="IPR012341">
    <property type="entry name" value="6hp_glycosidase-like_sf"/>
</dbReference>
<dbReference type="GO" id="GO:0005975">
    <property type="term" value="P:carbohydrate metabolic process"/>
    <property type="evidence" value="ECO:0007669"/>
    <property type="project" value="InterPro"/>
</dbReference>
<sequence length="771" mass="82856">MTDWTASFIASDDDLGSAPILRRQFTLDEGHGAVTAATLDVSALGVVEAWLGGQRVSDHLLEPGWTSYEWRIRVASHDVTPHLAETAAGADAVLALILGKGWAAGRLAWGGGGGWYADEVAGFAELRIAFADGHEQRIGTDADWQALSSAITADQLYDGEDVDGRLRDGSFLAPGPVTVPSVAGHEGRTSGVHVVDLGDRVLVADTVPPVRPLAEVAPVAVWTSPAGATLVDFGVNLVGWVRVTASGEAGTVLTLRHAEVLEHDELGTRPLRSAEATDRFTLSGNGVEVFEPRFTFHGFRYAQVDGWPGTLDELRSALTAVQVGSDLRRTGTFASSHELLDTFHENVVRGMQGNFLSVPTDCPQRDERLGWTGDIAAFAPTASYLFDTGAFLGDWLRDVWLEQQHADGIIPFVVPDVLKYSPAEDFRDPDATALWSDAGVWVPWTLYQAYGDTAVLAEQFPSMAAHVRRIRSLLSPEGLWDTVFQFGDWLDPDAPPEDPAAAKADKGVVATVCAYRSATIAADAAEVLGGHDAEAAEFRELATDLQAAFREHYLQDDGRIRSDCTTVYTLAIVFGILDPEDEQRAGDRLAELAAAAGYRISTGFAGTPFITDALTRTGHLEDAYRLLLQTECPSWLYPVTMGATTVWERWDSMLPDGTINPGQMTSFNHYALGAVADWMHRVVGGLSALTPGYGEVLVAPQPGGSLTWAATSLETRHGLMAVRWDLVDGDLVVRATVPEGVSATVRLPGLEERRVGGGEHEFRAPVAVPAG</sequence>
<dbReference type="PANTHER" id="PTHR33307:SF6">
    <property type="entry name" value="ALPHA-RHAMNOSIDASE (EUROFUNG)-RELATED"/>
    <property type="match status" value="1"/>
</dbReference>
<gene>
    <name evidence="8" type="ORF">GCM10009769_08200</name>
    <name evidence="9" type="ORF">JOE58_001634</name>
</gene>
<dbReference type="AlphaFoldDB" id="A0A8H9G974"/>
<dbReference type="InterPro" id="IPR016007">
    <property type="entry name" value="Alpha_rhamnosid"/>
</dbReference>
<evidence type="ECO:0000256" key="3">
    <source>
        <dbReference type="ARBA" id="ARBA00022801"/>
    </source>
</evidence>
<dbReference type="InterPro" id="IPR035398">
    <property type="entry name" value="Bac_rhamnosid_C"/>
</dbReference>
<dbReference type="InterPro" id="IPR008902">
    <property type="entry name" value="Rhamnosid_concanavalin"/>
</dbReference>
<evidence type="ECO:0000259" key="4">
    <source>
        <dbReference type="Pfam" id="PF05592"/>
    </source>
</evidence>
<dbReference type="GO" id="GO:0030596">
    <property type="term" value="F:alpha-L-rhamnosidase activity"/>
    <property type="evidence" value="ECO:0007669"/>
    <property type="project" value="UniProtKB-EC"/>
</dbReference>
<evidence type="ECO:0000256" key="2">
    <source>
        <dbReference type="ARBA" id="ARBA00012652"/>
    </source>
</evidence>
<dbReference type="Gene3D" id="1.50.10.10">
    <property type="match status" value="1"/>
</dbReference>
<dbReference type="Pfam" id="PF17389">
    <property type="entry name" value="Bac_rhamnosid6H"/>
    <property type="match status" value="1"/>
</dbReference>
<evidence type="ECO:0000259" key="7">
    <source>
        <dbReference type="Pfam" id="PF17390"/>
    </source>
</evidence>
<evidence type="ECO:0000313" key="8">
    <source>
        <dbReference type="EMBL" id="GGK92367.1"/>
    </source>
</evidence>
<keyword evidence="11" id="KW-1185">Reference proteome</keyword>
<dbReference type="InterPro" id="IPR008928">
    <property type="entry name" value="6-hairpin_glycosidase_sf"/>
</dbReference>
<dbReference type="Proteomes" id="UP000746584">
    <property type="component" value="Unassembled WGS sequence"/>
</dbReference>
<comment type="caution">
    <text evidence="8">The sequence shown here is derived from an EMBL/GenBank/DDBJ whole genome shotgun (WGS) entry which is preliminary data.</text>
</comment>
<name>A0A8H9G974_9MICO</name>
<dbReference type="EC" id="3.2.1.40" evidence="2"/>
<evidence type="ECO:0000259" key="5">
    <source>
        <dbReference type="Pfam" id="PF08531"/>
    </source>
</evidence>
<dbReference type="Pfam" id="PF08531">
    <property type="entry name" value="Bac_rhamnosid_N"/>
    <property type="match status" value="1"/>
</dbReference>
<evidence type="ECO:0000313" key="10">
    <source>
        <dbReference type="Proteomes" id="UP000648535"/>
    </source>
</evidence>
<dbReference type="RefSeq" id="WP_175328162.1">
    <property type="nucleotide sequence ID" value="NZ_BMOI01000002.1"/>
</dbReference>
<reference evidence="8" key="2">
    <citation type="submission" date="2020-09" db="EMBL/GenBank/DDBJ databases">
        <authorList>
            <person name="Sun Q."/>
            <person name="Ohkuma M."/>
        </authorList>
    </citation>
    <scope>NUCLEOTIDE SEQUENCE</scope>
    <source>
        <strain evidence="8">JCM 1480</strain>
    </source>
</reference>
<dbReference type="Gene3D" id="2.60.120.260">
    <property type="entry name" value="Galactose-binding domain-like"/>
    <property type="match status" value="2"/>
</dbReference>
<dbReference type="Gene3D" id="2.60.420.10">
    <property type="entry name" value="Maltose phosphorylase, domain 3"/>
    <property type="match status" value="1"/>
</dbReference>
<reference evidence="9 11" key="3">
    <citation type="submission" date="2021-01" db="EMBL/GenBank/DDBJ databases">
        <title>Sequencing the genomes of 1000 actinobacteria strains.</title>
        <authorList>
            <person name="Klenk H.-P."/>
        </authorList>
    </citation>
    <scope>NUCLEOTIDE SEQUENCE [LARGE SCALE GENOMIC DNA]</scope>
    <source>
        <strain evidence="9 11">DSM 20542</strain>
    </source>
</reference>
<protein>
    <recommendedName>
        <fullName evidence="2">alpha-L-rhamnosidase</fullName>
        <ecNumber evidence="2">3.2.1.40</ecNumber>
    </recommendedName>
</protein>
<feature type="domain" description="Alpha-L-rhamnosidase six-hairpin glycosidase" evidence="6">
    <location>
        <begin position="328"/>
        <end position="683"/>
    </location>
</feature>
<dbReference type="EMBL" id="JAFBCG010000001">
    <property type="protein sequence ID" value="MBM7802383.1"/>
    <property type="molecule type" value="Genomic_DNA"/>
</dbReference>
<feature type="domain" description="Alpha-L-rhamnosidase concanavalin-like" evidence="4">
    <location>
        <begin position="225"/>
        <end position="321"/>
    </location>
</feature>
<dbReference type="Pfam" id="PF17390">
    <property type="entry name" value="Bac_rhamnosid_C"/>
    <property type="match status" value="1"/>
</dbReference>
<evidence type="ECO:0000256" key="1">
    <source>
        <dbReference type="ARBA" id="ARBA00001445"/>
    </source>
</evidence>
<dbReference type="SUPFAM" id="SSF48208">
    <property type="entry name" value="Six-hairpin glycosidases"/>
    <property type="match status" value="1"/>
</dbReference>
<proteinExistence type="predicted"/>
<dbReference type="InterPro" id="IPR013737">
    <property type="entry name" value="Bac_rhamnosid_N"/>
</dbReference>
<dbReference type="PANTHER" id="PTHR33307">
    <property type="entry name" value="ALPHA-RHAMNOSIDASE (EUROFUNG)"/>
    <property type="match status" value="1"/>
</dbReference>
<dbReference type="Proteomes" id="UP000648535">
    <property type="component" value="Unassembled WGS sequence"/>
</dbReference>
<accession>A0A8H9G974</accession>
<feature type="domain" description="Bacterial alpha-L-rhamnosidase N-terminal" evidence="5">
    <location>
        <begin position="33"/>
        <end position="175"/>
    </location>
</feature>
<keyword evidence="9" id="KW-0326">Glycosidase</keyword>
<feature type="domain" description="Alpha-L-rhamnosidase C-terminal" evidence="7">
    <location>
        <begin position="685"/>
        <end position="758"/>
    </location>
</feature>
<dbReference type="EMBL" id="BMOI01000002">
    <property type="protein sequence ID" value="GGK92367.1"/>
    <property type="molecule type" value="Genomic_DNA"/>
</dbReference>
<dbReference type="InterPro" id="IPR035396">
    <property type="entry name" value="Bac_rhamnosid6H"/>
</dbReference>
<comment type="catalytic activity">
    <reaction evidence="1">
        <text>Hydrolysis of terminal non-reducing alpha-L-rhamnose residues in alpha-L-rhamnosides.</text>
        <dbReference type="EC" id="3.2.1.40"/>
    </reaction>
</comment>
<evidence type="ECO:0000259" key="6">
    <source>
        <dbReference type="Pfam" id="PF17389"/>
    </source>
</evidence>
<reference evidence="8" key="1">
    <citation type="journal article" date="2014" name="Int. J. Syst. Evol. Microbiol.">
        <title>Complete genome sequence of Corynebacterium casei LMG S-19264T (=DSM 44701T), isolated from a smear-ripened cheese.</title>
        <authorList>
            <consortium name="US DOE Joint Genome Institute (JGI-PGF)"/>
            <person name="Walter F."/>
            <person name="Albersmeier A."/>
            <person name="Kalinowski J."/>
            <person name="Ruckert C."/>
        </authorList>
    </citation>
    <scope>NUCLEOTIDE SEQUENCE</scope>
    <source>
        <strain evidence="8">JCM 1480</strain>
    </source>
</reference>
<keyword evidence="3 9" id="KW-0378">Hydrolase</keyword>
<evidence type="ECO:0000313" key="9">
    <source>
        <dbReference type="EMBL" id="MBM7802383.1"/>
    </source>
</evidence>
<evidence type="ECO:0000313" key="11">
    <source>
        <dbReference type="Proteomes" id="UP000746584"/>
    </source>
</evidence>